<keyword evidence="2" id="KW-1133">Transmembrane helix</keyword>
<feature type="region of interest" description="Disordered" evidence="1">
    <location>
        <begin position="1"/>
        <end position="103"/>
    </location>
</feature>
<dbReference type="AlphaFoldDB" id="A0A232M0N1"/>
<feature type="transmembrane region" description="Helical" evidence="2">
    <location>
        <begin position="113"/>
        <end position="133"/>
    </location>
</feature>
<reference evidence="3 4" key="1">
    <citation type="journal article" date="2015" name="Environ. Microbiol.">
        <title>Metagenome sequence of Elaphomyces granulatus from sporocarp tissue reveals Ascomycota ectomycorrhizal fingerprints of genome expansion and a Proteobacteria-rich microbiome.</title>
        <authorList>
            <person name="Quandt C.A."/>
            <person name="Kohler A."/>
            <person name="Hesse C.N."/>
            <person name="Sharpton T.J."/>
            <person name="Martin F."/>
            <person name="Spatafora J.W."/>
        </authorList>
    </citation>
    <scope>NUCLEOTIDE SEQUENCE [LARGE SCALE GENOMIC DNA]</scope>
    <source>
        <strain evidence="3 4">OSC145934</strain>
    </source>
</reference>
<protein>
    <submittedName>
        <fullName evidence="3">Uncharacterized protein</fullName>
    </submittedName>
</protein>
<dbReference type="EMBL" id="NPHW01003207">
    <property type="protein sequence ID" value="OXV09959.1"/>
    <property type="molecule type" value="Genomic_DNA"/>
</dbReference>
<proteinExistence type="predicted"/>
<dbReference type="PANTHER" id="PTHR38402">
    <property type="entry name" value="MITOCHONDRIAL OUTER MEMBRANE PROTEIN OM14"/>
    <property type="match status" value="1"/>
</dbReference>
<feature type="compositionally biased region" description="Low complexity" evidence="1">
    <location>
        <begin position="16"/>
        <end position="26"/>
    </location>
</feature>
<dbReference type="GO" id="GO:0005741">
    <property type="term" value="C:mitochondrial outer membrane"/>
    <property type="evidence" value="ECO:0007669"/>
    <property type="project" value="InterPro"/>
</dbReference>
<evidence type="ECO:0000256" key="2">
    <source>
        <dbReference type="SAM" id="Phobius"/>
    </source>
</evidence>
<dbReference type="GO" id="GO:1990593">
    <property type="term" value="F:nascent polypeptide-associated complex binding"/>
    <property type="evidence" value="ECO:0007669"/>
    <property type="project" value="InterPro"/>
</dbReference>
<organism evidence="3 4">
    <name type="scientific">Elaphomyces granulatus</name>
    <dbReference type="NCBI Taxonomy" id="519963"/>
    <lineage>
        <taxon>Eukaryota</taxon>
        <taxon>Fungi</taxon>
        <taxon>Dikarya</taxon>
        <taxon>Ascomycota</taxon>
        <taxon>Pezizomycotina</taxon>
        <taxon>Eurotiomycetes</taxon>
        <taxon>Eurotiomycetidae</taxon>
        <taxon>Eurotiales</taxon>
        <taxon>Elaphomycetaceae</taxon>
        <taxon>Elaphomyces</taxon>
    </lineage>
</organism>
<dbReference type="PANTHER" id="PTHR38402:SF1">
    <property type="entry name" value="MITOCHONDRIAL OUTER MEMBRANE PROTEIN OM14"/>
    <property type="match status" value="1"/>
</dbReference>
<feature type="compositionally biased region" description="Basic and acidic residues" evidence="1">
    <location>
        <begin position="70"/>
        <end position="103"/>
    </location>
</feature>
<dbReference type="InterPro" id="IPR039454">
    <property type="entry name" value="OM14"/>
</dbReference>
<comment type="caution">
    <text evidence="3">The sequence shown here is derived from an EMBL/GenBank/DDBJ whole genome shotgun (WGS) entry which is preliminary data.</text>
</comment>
<dbReference type="Proteomes" id="UP000243515">
    <property type="component" value="Unassembled WGS sequence"/>
</dbReference>
<name>A0A232M0N1_9EURO</name>
<keyword evidence="2" id="KW-0812">Transmembrane</keyword>
<keyword evidence="2" id="KW-0472">Membrane</keyword>
<evidence type="ECO:0000313" key="3">
    <source>
        <dbReference type="EMBL" id="OXV09959.1"/>
    </source>
</evidence>
<accession>A0A232M0N1</accession>
<evidence type="ECO:0000256" key="1">
    <source>
        <dbReference type="SAM" id="MobiDB-lite"/>
    </source>
</evidence>
<dbReference type="OrthoDB" id="5422928at2759"/>
<evidence type="ECO:0000313" key="4">
    <source>
        <dbReference type="Proteomes" id="UP000243515"/>
    </source>
</evidence>
<keyword evidence="4" id="KW-1185">Reference proteome</keyword>
<sequence>MSYAEAAAKGPKQSPEEVSASSVPSELAGNRAPILPQVEKTESESTISLVDIDSSHADAAPENQPIKTTRQADRLSREAVEESSEAGREQTTRAKPTAGEKPKSLYRYKDNPVFIWNILLIAAVSTGLGFGAFKKGRLSWKVVGLWTGAVGVLTAADYFVRK</sequence>
<dbReference type="GO" id="GO:0006626">
    <property type="term" value="P:protein targeting to mitochondrion"/>
    <property type="evidence" value="ECO:0007669"/>
    <property type="project" value="TreeGrafter"/>
</dbReference>
<gene>
    <name evidence="3" type="ORF">Egran_02279</name>
</gene>
<feature type="transmembrane region" description="Helical" evidence="2">
    <location>
        <begin position="139"/>
        <end position="160"/>
    </location>
</feature>